<reference evidence="2 3" key="1">
    <citation type="submission" date="2015-11" db="EMBL/GenBank/DDBJ databases">
        <title>Solirubrum puertoriconensis gen. nov. an environmental bacteria isolated in Puerto Rico.</title>
        <authorList>
            <person name="Cuebas-Irizarry M.F."/>
            <person name="Montalvo-Rodriguez R."/>
        </authorList>
    </citation>
    <scope>NUCLEOTIDE SEQUENCE [LARGE SCALE GENOMIC DNA]</scope>
    <source>
        <strain evidence="2 3">MC1A</strain>
    </source>
</reference>
<dbReference type="OrthoDB" id="9148007at2"/>
<keyword evidence="2" id="KW-0540">Nuclease</keyword>
<evidence type="ECO:0000313" key="2">
    <source>
        <dbReference type="EMBL" id="KUG06368.1"/>
    </source>
</evidence>
<keyword evidence="2" id="KW-0255">Endonuclease</keyword>
<proteinExistence type="predicted"/>
<keyword evidence="2" id="KW-0378">Hydrolase</keyword>
<dbReference type="Pfam" id="PF04313">
    <property type="entry name" value="HSDR_N"/>
    <property type="match status" value="1"/>
</dbReference>
<name>A0A9X0L3C4_SOLP1</name>
<accession>A0A9X0L3C4</accession>
<dbReference type="InterPro" id="IPR007409">
    <property type="entry name" value="Restrct_endonuc_type1_HsdR_N"/>
</dbReference>
<comment type="caution">
    <text evidence="2">The sequence shown here is derived from an EMBL/GenBank/DDBJ whole genome shotgun (WGS) entry which is preliminary data.</text>
</comment>
<dbReference type="EMBL" id="LNAL01000008">
    <property type="protein sequence ID" value="KUG06368.1"/>
    <property type="molecule type" value="Genomic_DNA"/>
</dbReference>
<sequence length="365" mass="41878">MDFSDQIRALGERIARMKESIATEEATKTAFVMPFLAALGYDVFNPFEVVPEFIADLGLKKGEKVDYCIQKDNQPIIIIECKHWSEKLDPHTTQLFRYFHVTSTRFALLTNGIRYRFYSDLLEPNKMDEKPFWEFDITDLNDAVIAELKKFHKSAFNVEQILSTASELKYTKGVKELLAAELKEPSVDFVRLFAKQVYPGMLNAKAMEQFTGIVRKSSHQLINEMISDRLKSALAKENELVEIQTVVSAAPIETPSEATGPRTEFTDEERESYLIVKSILRPKVDAQRIVYRDTQSYLNVLLDDNIRKTVCRLWLNGSKKYIGFLDADKKETRYELATLDTIYDHADKLFSTLEVLDNKLAKAGV</sequence>
<dbReference type="Gene3D" id="3.90.1570.30">
    <property type="match status" value="1"/>
</dbReference>
<keyword evidence="3" id="KW-1185">Reference proteome</keyword>
<organism evidence="2 3">
    <name type="scientific">Solirubrum puertoriconensis</name>
    <dbReference type="NCBI Taxonomy" id="1751427"/>
    <lineage>
        <taxon>Bacteria</taxon>
        <taxon>Pseudomonadati</taxon>
        <taxon>Bacteroidota</taxon>
        <taxon>Cytophagia</taxon>
        <taxon>Cytophagales</taxon>
    </lineage>
</organism>
<evidence type="ECO:0000259" key="1">
    <source>
        <dbReference type="Pfam" id="PF04313"/>
    </source>
</evidence>
<gene>
    <name evidence="2" type="ORF">ASU33_03150</name>
</gene>
<feature type="domain" description="Restriction endonuclease type I HsdR N-terminal" evidence="1">
    <location>
        <begin position="45"/>
        <end position="124"/>
    </location>
</feature>
<evidence type="ECO:0000313" key="3">
    <source>
        <dbReference type="Proteomes" id="UP000054223"/>
    </source>
</evidence>
<dbReference type="GO" id="GO:0009035">
    <property type="term" value="F:type I site-specific deoxyribonuclease activity"/>
    <property type="evidence" value="ECO:0007669"/>
    <property type="project" value="UniProtKB-EC"/>
</dbReference>
<dbReference type="InterPro" id="IPR017035">
    <property type="entry name" value="UCP035009_HsdR_All3000-type"/>
</dbReference>
<protein>
    <submittedName>
        <fullName evidence="2">Restriction endonuclease</fullName>
    </submittedName>
</protein>
<dbReference type="GO" id="GO:0003677">
    <property type="term" value="F:DNA binding"/>
    <property type="evidence" value="ECO:0007669"/>
    <property type="project" value="UniProtKB-KW"/>
</dbReference>
<dbReference type="RefSeq" id="WP_059072064.1">
    <property type="nucleotide sequence ID" value="NZ_LNAL01000008.1"/>
</dbReference>
<dbReference type="Proteomes" id="UP000054223">
    <property type="component" value="Unassembled WGS sequence"/>
</dbReference>
<dbReference type="GO" id="GO:0009307">
    <property type="term" value="P:DNA restriction-modification system"/>
    <property type="evidence" value="ECO:0007669"/>
    <property type="project" value="UniProtKB-KW"/>
</dbReference>
<dbReference type="GO" id="GO:0005524">
    <property type="term" value="F:ATP binding"/>
    <property type="evidence" value="ECO:0007669"/>
    <property type="project" value="UniProtKB-KW"/>
</dbReference>
<dbReference type="AlphaFoldDB" id="A0A9X0L3C4"/>
<dbReference type="PIRSF" id="PIRSF035009">
    <property type="entry name" value="UCP035009_HSDR_N"/>
    <property type="match status" value="1"/>
</dbReference>